<protein>
    <recommendedName>
        <fullName evidence="3">Bacteriocin-protection protein</fullName>
    </recommendedName>
</protein>
<keyword evidence="2" id="KW-1185">Reference proteome</keyword>
<reference evidence="1 2" key="1">
    <citation type="submission" date="2020-04" db="EMBL/GenBank/DDBJ databases">
        <title>Hymenobacter polaris sp. nov., isolated from Arctic soil.</title>
        <authorList>
            <person name="Dahal R.H."/>
        </authorList>
    </citation>
    <scope>NUCLEOTIDE SEQUENCE [LARGE SCALE GENOMIC DNA]</scope>
    <source>
        <strain evidence="1 2">RP-2-7</strain>
    </source>
</reference>
<gene>
    <name evidence="1" type="ORF">HHL22_08235</name>
</gene>
<evidence type="ECO:0000313" key="2">
    <source>
        <dbReference type="Proteomes" id="UP000559626"/>
    </source>
</evidence>
<proteinExistence type="predicted"/>
<dbReference type="EMBL" id="JABBGH010000001">
    <property type="protein sequence ID" value="NML65190.1"/>
    <property type="molecule type" value="Genomic_DNA"/>
</dbReference>
<dbReference type="AlphaFoldDB" id="A0A7Y0FM65"/>
<dbReference type="Pfam" id="PF13376">
    <property type="entry name" value="OmdA"/>
    <property type="match status" value="1"/>
</dbReference>
<dbReference type="Proteomes" id="UP000559626">
    <property type="component" value="Unassembled WGS sequence"/>
</dbReference>
<name>A0A7Y0FM65_9BACT</name>
<sequence>MKPLESLLTFTPTNQAEWRAWLQVHHAEPTGIWLVYYRQATGQPTISVSEATDEALCFGWINGQGRPLDANRYLSYFGPRKPGSGWSRVNKTKIAHLLATGQMAPAGLARIEAACQDGSWTLLDEVEQLIVPADLAAALQAQPPAADFFASLSRTDRRNLLQWLVLARRPATRQRRLAAIADLAAKAHAVWQPPPGD</sequence>
<accession>A0A7Y0FM65</accession>
<dbReference type="RefSeq" id="WP_169530440.1">
    <property type="nucleotide sequence ID" value="NZ_JABBGH010000001.1"/>
</dbReference>
<organism evidence="1 2">
    <name type="scientific">Hymenobacter polaris</name>
    <dbReference type="NCBI Taxonomy" id="2682546"/>
    <lineage>
        <taxon>Bacteria</taxon>
        <taxon>Pseudomonadati</taxon>
        <taxon>Bacteroidota</taxon>
        <taxon>Cytophagia</taxon>
        <taxon>Cytophagales</taxon>
        <taxon>Hymenobacteraceae</taxon>
        <taxon>Hymenobacter</taxon>
    </lineage>
</organism>
<evidence type="ECO:0008006" key="3">
    <source>
        <dbReference type="Google" id="ProtNLM"/>
    </source>
</evidence>
<evidence type="ECO:0000313" key="1">
    <source>
        <dbReference type="EMBL" id="NML65190.1"/>
    </source>
</evidence>
<comment type="caution">
    <text evidence="1">The sequence shown here is derived from an EMBL/GenBank/DDBJ whole genome shotgun (WGS) entry which is preliminary data.</text>
</comment>